<gene>
    <name evidence="2" type="ORF">HMPREF1549_02661</name>
</gene>
<evidence type="ECO:0000256" key="1">
    <source>
        <dbReference type="SAM" id="MobiDB-lite"/>
    </source>
</evidence>
<dbReference type="EMBL" id="AWSD01000312">
    <property type="protein sequence ID" value="ERH16085.1"/>
    <property type="molecule type" value="Genomic_DNA"/>
</dbReference>
<dbReference type="HOGENOM" id="CLU_2462177_0_0_11"/>
<feature type="region of interest" description="Disordered" evidence="1">
    <location>
        <begin position="27"/>
        <end position="56"/>
    </location>
</feature>
<sequence>MRRTGFKRLGLSPLSVRQRRLALSAHAHSTLAEGAHHHRAGLGQRSRHGAEHSGRAAVGATSLVHRLGLLRGGRDSPGRSRSIFYTGK</sequence>
<proteinExistence type="predicted"/>
<accession>U1PI43</accession>
<protein>
    <submittedName>
        <fullName evidence="2">Uncharacterized protein</fullName>
    </submittedName>
</protein>
<evidence type="ECO:0000313" key="2">
    <source>
        <dbReference type="EMBL" id="ERH16085.1"/>
    </source>
</evidence>
<dbReference type="AlphaFoldDB" id="U1PI43"/>
<evidence type="ECO:0000313" key="3">
    <source>
        <dbReference type="Proteomes" id="UP000016498"/>
    </source>
</evidence>
<reference evidence="2 3" key="1">
    <citation type="submission" date="2013-06" db="EMBL/GenBank/DDBJ databases">
        <authorList>
            <person name="Weinstock G."/>
            <person name="Sodergren E."/>
            <person name="Lobos E.A."/>
            <person name="Fulton L."/>
            <person name="Fulton R."/>
            <person name="Courtney L."/>
            <person name="Fronick C."/>
            <person name="O'Laughlin M."/>
            <person name="Godfrey J."/>
            <person name="Wilson R.M."/>
            <person name="Miner T."/>
            <person name="Farmer C."/>
            <person name="Delehaunty K."/>
            <person name="Cordes M."/>
            <person name="Minx P."/>
            <person name="Tomlinson C."/>
            <person name="Chen J."/>
            <person name="Wollam A."/>
            <person name="Pepin K.H."/>
            <person name="Bhonagiri V."/>
            <person name="Zhang X."/>
            <person name="Warren W."/>
            <person name="Mitreva M."/>
            <person name="Mardis E.R."/>
            <person name="Wilson R.K."/>
        </authorList>
    </citation>
    <scope>NUCLEOTIDE SEQUENCE [LARGE SCALE GENOMIC DNA]</scope>
    <source>
        <strain evidence="2 3">F0510</strain>
    </source>
</reference>
<feature type="region of interest" description="Disordered" evidence="1">
    <location>
        <begin position="69"/>
        <end position="88"/>
    </location>
</feature>
<organism evidence="2 3">
    <name type="scientific">Actinomyces johnsonii F0510</name>
    <dbReference type="NCBI Taxonomy" id="1227262"/>
    <lineage>
        <taxon>Bacteria</taxon>
        <taxon>Bacillati</taxon>
        <taxon>Actinomycetota</taxon>
        <taxon>Actinomycetes</taxon>
        <taxon>Actinomycetales</taxon>
        <taxon>Actinomycetaceae</taxon>
        <taxon>Actinomyces</taxon>
    </lineage>
</organism>
<name>U1PI43_9ACTO</name>
<comment type="caution">
    <text evidence="2">The sequence shown here is derived from an EMBL/GenBank/DDBJ whole genome shotgun (WGS) entry which is preliminary data.</text>
</comment>
<dbReference type="Proteomes" id="UP000016498">
    <property type="component" value="Unassembled WGS sequence"/>
</dbReference>